<dbReference type="InterPro" id="IPR011990">
    <property type="entry name" value="TPR-like_helical_dom_sf"/>
</dbReference>
<evidence type="ECO:0000256" key="4">
    <source>
        <dbReference type="ARBA" id="ARBA00022803"/>
    </source>
</evidence>
<dbReference type="EMBL" id="LECW02000001">
    <property type="protein sequence ID" value="KRT95584.1"/>
    <property type="molecule type" value="Genomic_DNA"/>
</dbReference>
<dbReference type="Proteomes" id="UP000036168">
    <property type="component" value="Unassembled WGS sequence"/>
</dbReference>
<keyword evidence="3" id="KW-0677">Repeat</keyword>
<dbReference type="InterPro" id="IPR019734">
    <property type="entry name" value="TPR_rpt"/>
</dbReference>
<evidence type="ECO:0000313" key="6">
    <source>
        <dbReference type="EMBL" id="KRT95584.1"/>
    </source>
</evidence>
<dbReference type="Proteomes" id="UP001341297">
    <property type="component" value="Unassembled WGS sequence"/>
</dbReference>
<evidence type="ECO:0000256" key="3">
    <source>
        <dbReference type="ARBA" id="ARBA00022737"/>
    </source>
</evidence>
<dbReference type="PANTHER" id="PTHR46630">
    <property type="entry name" value="TETRATRICOPEPTIDE REPEAT PROTEIN 29"/>
    <property type="match status" value="1"/>
</dbReference>
<protein>
    <submittedName>
        <fullName evidence="6">Aspartate phosphatase</fullName>
    </submittedName>
    <submittedName>
        <fullName evidence="7">Tetratricopeptide repeat protein</fullName>
    </submittedName>
</protein>
<dbReference type="SUPFAM" id="SSF48452">
    <property type="entry name" value="TPR-like"/>
    <property type="match status" value="1"/>
</dbReference>
<dbReference type="Gene3D" id="1.25.40.10">
    <property type="entry name" value="Tetratricopeptide repeat domain"/>
    <property type="match status" value="2"/>
</dbReference>
<evidence type="ECO:0000313" key="7">
    <source>
        <dbReference type="EMBL" id="MEC0484544.1"/>
    </source>
</evidence>
<keyword evidence="4" id="KW-0802">TPR repeat</keyword>
<evidence type="ECO:0000313" key="9">
    <source>
        <dbReference type="Proteomes" id="UP001341297"/>
    </source>
</evidence>
<accession>A0A0T6BVB5</accession>
<proteinExistence type="inferred from homology"/>
<evidence type="ECO:0000256" key="1">
    <source>
        <dbReference type="ARBA" id="ARBA00004496"/>
    </source>
</evidence>
<evidence type="ECO:0000256" key="2">
    <source>
        <dbReference type="ARBA" id="ARBA00022490"/>
    </source>
</evidence>
<dbReference type="Pfam" id="PF18801">
    <property type="entry name" value="RapH_N"/>
    <property type="match status" value="1"/>
</dbReference>
<evidence type="ECO:0000313" key="8">
    <source>
        <dbReference type="Proteomes" id="UP000036168"/>
    </source>
</evidence>
<dbReference type="Pfam" id="PF13424">
    <property type="entry name" value="TPR_12"/>
    <property type="match status" value="1"/>
</dbReference>
<comment type="subcellular location">
    <subcellularLocation>
        <location evidence="1">Cytoplasm</location>
    </subcellularLocation>
</comment>
<reference evidence="6 8" key="1">
    <citation type="journal article" date="2015" name="Int. J. Syst. Evol. Microbiol.">
        <title>Bacillus glycinifermentans sp. nov., isolated from fermented soybean paste.</title>
        <authorList>
            <person name="Kim S.J."/>
            <person name="Dunlap C.A."/>
            <person name="Kwon S.W."/>
            <person name="Rooney A.P."/>
        </authorList>
    </citation>
    <scope>NUCLEOTIDE SEQUENCE [LARGE SCALE GENOMIC DNA]</scope>
    <source>
        <strain evidence="6 8">GO-13</strain>
    </source>
</reference>
<comment type="similarity">
    <text evidence="5">Belongs to the Rap family.</text>
</comment>
<dbReference type="PANTHER" id="PTHR46630:SF1">
    <property type="entry name" value="TETRATRICOPEPTIDE REPEAT PROTEIN 29"/>
    <property type="match status" value="1"/>
</dbReference>
<reference evidence="7 9" key="3">
    <citation type="submission" date="2023-03" db="EMBL/GenBank/DDBJ databases">
        <title>Agriculturally important microbes genome sequencing.</title>
        <authorList>
            <person name="Dunlap C."/>
        </authorList>
    </citation>
    <scope>NUCLEOTIDE SEQUENCE [LARGE SCALE GENOMIC DNA]</scope>
    <source>
        <strain evidence="7 9">CBP-3203</strain>
    </source>
</reference>
<dbReference type="EMBL" id="JARRTL010000007">
    <property type="protein sequence ID" value="MEC0484544.1"/>
    <property type="molecule type" value="Genomic_DNA"/>
</dbReference>
<keyword evidence="2" id="KW-0963">Cytoplasm</keyword>
<dbReference type="AlphaFoldDB" id="A0A0T6BVB5"/>
<organism evidence="6 8">
    <name type="scientific">Bacillus glycinifermentans</name>
    <dbReference type="NCBI Taxonomy" id="1664069"/>
    <lineage>
        <taxon>Bacteria</taxon>
        <taxon>Bacillati</taxon>
        <taxon>Bacillota</taxon>
        <taxon>Bacilli</taxon>
        <taxon>Bacillales</taxon>
        <taxon>Bacillaceae</taxon>
        <taxon>Bacillus</taxon>
    </lineage>
</organism>
<sequence>MRGHVSMRRYDDGIPYDIVTRKLNDWYTAIRNNLDKEATSLKKEVEKFIGRVDKNSDVFFYHQLLEFRHELMLSYLKSKNEEDLKNAYEALKEHQGHLKGMLDYYFFFFTGMYEFRRKKLVAAISAYRRAEKSLEFVDDEIEHAEFYYKMAEIFYYMKQTYFSLDYVKRAIRIYNKYDNYIDRVLRCQYVVAGNLIDSLDYKGALEMFEETLKIAKKTGRQLLIATSKLNIGICYNLIGEYEKSYKSLIEANEFFKKENHACVEKTLFNLAHVQAKRGEKESAKSYYEKGYAVALERKNSEYIVKLDLLKALYLKEGCYNLIDESFSFFRERKMYGDIEEFGFEVAEVFQKKGDTDRSAFYYRQVILAKNQIQKGEMIYETQIDDLIIGSDSGVGYYGDK</sequence>
<dbReference type="OrthoDB" id="2918588at2"/>
<comment type="caution">
    <text evidence="6">The sequence shown here is derived from an EMBL/GenBank/DDBJ whole genome shotgun (WGS) entry which is preliminary data.</text>
</comment>
<gene>
    <name evidence="6" type="ORF">AB447_200255</name>
    <name evidence="7" type="ORF">P8828_06725</name>
</gene>
<evidence type="ECO:0000256" key="5">
    <source>
        <dbReference type="ARBA" id="ARBA00038253"/>
    </source>
</evidence>
<dbReference type="RefSeq" id="WP_057957382.1">
    <property type="nucleotide sequence ID" value="NZ_CP023481.1"/>
</dbReference>
<keyword evidence="9" id="KW-1185">Reference proteome</keyword>
<dbReference type="SMART" id="SM00028">
    <property type="entry name" value="TPR"/>
    <property type="match status" value="3"/>
</dbReference>
<dbReference type="InterPro" id="IPR051476">
    <property type="entry name" value="Bac_ResReg_Asp_Phosphatase"/>
</dbReference>
<reference evidence="6" key="2">
    <citation type="submission" date="2015-10" db="EMBL/GenBank/DDBJ databases">
        <authorList>
            <person name="Gilbert D.G."/>
        </authorList>
    </citation>
    <scope>NUCLEOTIDE SEQUENCE</scope>
    <source>
        <strain evidence="6">GO-13</strain>
    </source>
</reference>
<name>A0A0T6BVB5_9BACI</name>
<dbReference type="GO" id="GO:0005737">
    <property type="term" value="C:cytoplasm"/>
    <property type="evidence" value="ECO:0007669"/>
    <property type="project" value="UniProtKB-SubCell"/>
</dbReference>